<keyword evidence="9" id="KW-1185">Reference proteome</keyword>
<evidence type="ECO:0000256" key="2">
    <source>
        <dbReference type="ARBA" id="ARBA00022475"/>
    </source>
</evidence>
<evidence type="ECO:0000256" key="1">
    <source>
        <dbReference type="ARBA" id="ARBA00004651"/>
    </source>
</evidence>
<feature type="transmembrane region" description="Helical" evidence="7">
    <location>
        <begin position="417"/>
        <end position="436"/>
    </location>
</feature>
<keyword evidence="5 7" id="KW-0472">Membrane</keyword>
<feature type="compositionally biased region" description="Basic and acidic residues" evidence="6">
    <location>
        <begin position="491"/>
        <end position="500"/>
    </location>
</feature>
<gene>
    <name evidence="8" type="ORF">D6T63_08645</name>
</gene>
<keyword evidence="3 7" id="KW-0812">Transmembrane</keyword>
<feature type="transmembrane region" description="Helical" evidence="7">
    <location>
        <begin position="349"/>
        <end position="366"/>
    </location>
</feature>
<feature type="transmembrane region" description="Helical" evidence="7">
    <location>
        <begin position="39"/>
        <end position="60"/>
    </location>
</feature>
<sequence>MSEKHVDGVDGLKRSIDWKQGTAIALGVPLLILPSLGYLPLYVSAAAILIWALSTLQGFFQNTAYAEMATTFPKTSGVPGFAQQIYADKYPGRHGKGKLIGGFTAWSYWFGWNPILAIFALLVGGYLHELFPALGAAFTEYQLSLGAGVVIFGGLFAVNWFGLKDGAILSYFLAALSLIPLVILTVAPFATGHVEMSNITGNWWPTDWAWDMHHILILFGVFGIAHWSACAWETAAMYGPEYKNPSKDAPKALFACGIICLLLYVLMQASVIGVLGVDGVIAESVSPLIPVAQAVFGQTGIMLTVVIVMLMAAMVLIIQTAYLGSSRAMHSMAVEGNLPRMFRHTNSHGTPYVSLIVIAVFNLFLISMGNAAAVLAASAIGYTIAHGFSLFAYVITKNNPAYADLKRPFLAPKGWKGVGLFFGLFNVPLSVIGVVYLNSLEIGWTSTIVAFGVLGIYVPIWFYTQHELKRHDKEAAAIRSSDHDLDDEAADLDRLPDPIR</sequence>
<dbReference type="PANTHER" id="PTHR42770">
    <property type="entry name" value="AMINO ACID TRANSPORTER-RELATED"/>
    <property type="match status" value="1"/>
</dbReference>
<name>A0A3A5ME40_9MICC</name>
<dbReference type="EMBL" id="QZVT01000004">
    <property type="protein sequence ID" value="RJT79958.1"/>
    <property type="molecule type" value="Genomic_DNA"/>
</dbReference>
<dbReference type="PIRSF" id="PIRSF006060">
    <property type="entry name" value="AA_transporter"/>
    <property type="match status" value="1"/>
</dbReference>
<dbReference type="Proteomes" id="UP000272560">
    <property type="component" value="Unassembled WGS sequence"/>
</dbReference>
<dbReference type="RefSeq" id="WP_120148605.1">
    <property type="nucleotide sequence ID" value="NZ_QZVT01000004.1"/>
</dbReference>
<feature type="transmembrane region" description="Helical" evidence="7">
    <location>
        <begin position="252"/>
        <end position="275"/>
    </location>
</feature>
<dbReference type="AlphaFoldDB" id="A0A3A5ME40"/>
<dbReference type="PANTHER" id="PTHR42770:SF11">
    <property type="entry name" value="INNER MEMBRANE TRANSPORT PROTEIN YBAT"/>
    <property type="match status" value="1"/>
</dbReference>
<feature type="transmembrane region" description="Helical" evidence="7">
    <location>
        <begin position="99"/>
        <end position="123"/>
    </location>
</feature>
<reference evidence="8 9" key="1">
    <citation type="submission" date="2018-09" db="EMBL/GenBank/DDBJ databases">
        <title>Novel species of Arthrobacter.</title>
        <authorList>
            <person name="Liu Q."/>
            <person name="Xin Y.-H."/>
        </authorList>
    </citation>
    <scope>NUCLEOTIDE SEQUENCE [LARGE SCALE GENOMIC DNA]</scope>
    <source>
        <strain evidence="8 9">Hz2</strain>
    </source>
</reference>
<keyword evidence="4 7" id="KW-1133">Transmembrane helix</keyword>
<dbReference type="InterPro" id="IPR002293">
    <property type="entry name" value="AA/rel_permease1"/>
</dbReference>
<dbReference type="GO" id="GO:0005886">
    <property type="term" value="C:plasma membrane"/>
    <property type="evidence" value="ECO:0007669"/>
    <property type="project" value="UniProtKB-SubCell"/>
</dbReference>
<protein>
    <submittedName>
        <fullName evidence="8">APC family permease</fullName>
    </submittedName>
</protein>
<feature type="transmembrane region" description="Helical" evidence="7">
    <location>
        <begin position="372"/>
        <end position="396"/>
    </location>
</feature>
<dbReference type="OrthoDB" id="9762947at2"/>
<feature type="transmembrane region" description="Helical" evidence="7">
    <location>
        <begin position="442"/>
        <end position="463"/>
    </location>
</feature>
<feature type="transmembrane region" description="Helical" evidence="7">
    <location>
        <begin position="168"/>
        <end position="192"/>
    </location>
</feature>
<proteinExistence type="predicted"/>
<keyword evidence="2" id="KW-1003">Cell membrane</keyword>
<organism evidence="8 9">
    <name type="scientific">Arthrobacter cheniae</name>
    <dbReference type="NCBI Taxonomy" id="1258888"/>
    <lineage>
        <taxon>Bacteria</taxon>
        <taxon>Bacillati</taxon>
        <taxon>Actinomycetota</taxon>
        <taxon>Actinomycetes</taxon>
        <taxon>Micrococcales</taxon>
        <taxon>Micrococcaceae</taxon>
        <taxon>Arthrobacter</taxon>
    </lineage>
</organism>
<evidence type="ECO:0000256" key="4">
    <source>
        <dbReference type="ARBA" id="ARBA00022989"/>
    </source>
</evidence>
<evidence type="ECO:0000313" key="8">
    <source>
        <dbReference type="EMBL" id="RJT79958.1"/>
    </source>
</evidence>
<accession>A0A3A5ME40</accession>
<dbReference type="Gene3D" id="1.20.1740.10">
    <property type="entry name" value="Amino acid/polyamine transporter I"/>
    <property type="match status" value="1"/>
</dbReference>
<evidence type="ECO:0000256" key="5">
    <source>
        <dbReference type="ARBA" id="ARBA00023136"/>
    </source>
</evidence>
<feature type="transmembrane region" description="Helical" evidence="7">
    <location>
        <begin position="212"/>
        <end position="232"/>
    </location>
</feature>
<evidence type="ECO:0000256" key="6">
    <source>
        <dbReference type="SAM" id="MobiDB-lite"/>
    </source>
</evidence>
<dbReference type="Pfam" id="PF13520">
    <property type="entry name" value="AA_permease_2"/>
    <property type="match status" value="1"/>
</dbReference>
<feature type="region of interest" description="Disordered" evidence="6">
    <location>
        <begin position="479"/>
        <end position="500"/>
    </location>
</feature>
<dbReference type="InterPro" id="IPR050367">
    <property type="entry name" value="APC_superfamily"/>
</dbReference>
<feature type="transmembrane region" description="Helical" evidence="7">
    <location>
        <begin position="295"/>
        <end position="323"/>
    </location>
</feature>
<evidence type="ECO:0000256" key="7">
    <source>
        <dbReference type="SAM" id="Phobius"/>
    </source>
</evidence>
<evidence type="ECO:0000256" key="3">
    <source>
        <dbReference type="ARBA" id="ARBA00022692"/>
    </source>
</evidence>
<comment type="caution">
    <text evidence="8">The sequence shown here is derived from an EMBL/GenBank/DDBJ whole genome shotgun (WGS) entry which is preliminary data.</text>
</comment>
<evidence type="ECO:0000313" key="9">
    <source>
        <dbReference type="Proteomes" id="UP000272560"/>
    </source>
</evidence>
<comment type="subcellular location">
    <subcellularLocation>
        <location evidence="1">Cell membrane</location>
        <topology evidence="1">Multi-pass membrane protein</topology>
    </subcellularLocation>
</comment>
<dbReference type="GO" id="GO:0022857">
    <property type="term" value="F:transmembrane transporter activity"/>
    <property type="evidence" value="ECO:0007669"/>
    <property type="project" value="InterPro"/>
</dbReference>
<feature type="transmembrane region" description="Helical" evidence="7">
    <location>
        <begin position="143"/>
        <end position="161"/>
    </location>
</feature>